<dbReference type="Gene3D" id="3.40.50.150">
    <property type="entry name" value="Vaccinia Virus protein VP39"/>
    <property type="match status" value="1"/>
</dbReference>
<name>A0A090GRL3_MESPL</name>
<dbReference type="AlphaFoldDB" id="A0A090GRL3"/>
<sequence length="451" mass="50877">MTHRLFDVGQFFRGPNWNFDINALNGSSSEKYASFYAAMVRDGLSDYDLDRITTAIFYLRSILVRHGMTGRHRTAVEIGCGTGNKSLSINDLFGQYVGIDLLADQINEARQRSHSLNQNNVEFIAENAVRVLNNFNAFGLPSKIDLLILYAVLEHLTPNERMDVLSLADDVIQSGGHVLIMESPNRLLPFDSHTTGSHFFNWLPDRMAFDFAKSETKRSELVQGFGEWTGERSRESLYRIGRGVSFHDLEQALTSDLSNYSFPMHSFCCETLNMEPLQNQEVNLLGYLTKNLPEKPGASFARAWIDTLVGGPASKTYDVQYLSPFWPLWSVQEAPPDFWHSPSALLSSQRDCWEAEPGTREVSEIVLCFTGDAATISVEIDSSTSDQFGLADLVRARPKRWHNSFSVAYRLDRRVGRIRIRCLSGSVHFNGAFLSTERQRPGRQPLLGLQT</sequence>
<evidence type="ECO:0000313" key="2">
    <source>
        <dbReference type="EMBL" id="CDX46163.1"/>
    </source>
</evidence>
<reference evidence="2 3" key="1">
    <citation type="submission" date="2014-08" db="EMBL/GenBank/DDBJ databases">
        <authorList>
            <person name="Moulin Lionel"/>
        </authorList>
    </citation>
    <scope>NUCLEOTIDE SEQUENCE [LARGE SCALE GENOMIC DNA]</scope>
</reference>
<feature type="domain" description="Methyltransferase" evidence="1">
    <location>
        <begin position="74"/>
        <end position="185"/>
    </location>
</feature>
<dbReference type="InterPro" id="IPR025714">
    <property type="entry name" value="Methyltranfer_dom"/>
</dbReference>
<evidence type="ECO:0000259" key="1">
    <source>
        <dbReference type="Pfam" id="PF13847"/>
    </source>
</evidence>
<accession>A0A090GRL3</accession>
<organism evidence="2 3">
    <name type="scientific">Mesorhizobium plurifarium</name>
    <dbReference type="NCBI Taxonomy" id="69974"/>
    <lineage>
        <taxon>Bacteria</taxon>
        <taxon>Pseudomonadati</taxon>
        <taxon>Pseudomonadota</taxon>
        <taxon>Alphaproteobacteria</taxon>
        <taxon>Hyphomicrobiales</taxon>
        <taxon>Phyllobacteriaceae</taxon>
        <taxon>Mesorhizobium</taxon>
    </lineage>
</organism>
<dbReference type="CDD" id="cd02440">
    <property type="entry name" value="AdoMet_MTases"/>
    <property type="match status" value="1"/>
</dbReference>
<proteinExistence type="predicted"/>
<protein>
    <recommendedName>
        <fullName evidence="1">Methyltransferase domain-containing protein</fullName>
    </recommendedName>
</protein>
<dbReference type="EMBL" id="CCNB01000045">
    <property type="protein sequence ID" value="CDX46163.1"/>
    <property type="molecule type" value="Genomic_DNA"/>
</dbReference>
<dbReference type="SUPFAM" id="SSF53335">
    <property type="entry name" value="S-adenosyl-L-methionine-dependent methyltransferases"/>
    <property type="match status" value="1"/>
</dbReference>
<gene>
    <name evidence="2" type="ORF">MPLDJ20_80229</name>
</gene>
<dbReference type="Proteomes" id="UP000046373">
    <property type="component" value="Unassembled WGS sequence"/>
</dbReference>
<dbReference type="InterPro" id="IPR029063">
    <property type="entry name" value="SAM-dependent_MTases_sf"/>
</dbReference>
<evidence type="ECO:0000313" key="3">
    <source>
        <dbReference type="Proteomes" id="UP000046373"/>
    </source>
</evidence>
<dbReference type="Pfam" id="PF13847">
    <property type="entry name" value="Methyltransf_31"/>
    <property type="match status" value="1"/>
</dbReference>